<feature type="binding site" evidence="4">
    <location>
        <position position="131"/>
    </location>
    <ligand>
        <name>iron-sulfur cluster</name>
        <dbReference type="ChEBI" id="CHEBI:30408"/>
    </ligand>
</feature>
<dbReference type="InterPro" id="IPR035903">
    <property type="entry name" value="HesB-like_dom_sf"/>
</dbReference>
<sequence>MNTALNSSTVETGPALLTFTDSAADKIKQLIDEEDNPKLKLRVFVQGGGCAGFQYGFTFEDEEDKAHSEQENEEDEDEEPVGDYVFTAKNGVQLLIDSMSYQYLVGAEIDYKDDLNGAQFVIKNPNAMTSCGCGSSFSI</sequence>
<gene>
    <name evidence="4 7" type="primary">erpA</name>
    <name evidence="7" type="ORF">CAGGBEG34_340008</name>
</gene>
<comment type="caution">
    <text evidence="7">The sequence shown here is derived from an EMBL/GenBank/DDBJ whole genome shotgun (WGS) entry which is preliminary data.</text>
</comment>
<keyword evidence="1 4" id="KW-0479">Metal-binding</keyword>
<keyword evidence="3 4" id="KW-0411">Iron-sulfur</keyword>
<dbReference type="EMBL" id="CAFB01000052">
    <property type="protein sequence ID" value="CCD29963.1"/>
    <property type="molecule type" value="Genomic_DNA"/>
</dbReference>
<comment type="cofactor">
    <cofactor evidence="4">
        <name>iron-sulfur cluster</name>
        <dbReference type="ChEBI" id="CHEBI:30408"/>
    </cofactor>
    <text evidence="4">Binds 1 iron-sulfur cluster per subunit.</text>
</comment>
<dbReference type="InterPro" id="IPR016092">
    <property type="entry name" value="ATAP"/>
</dbReference>
<feature type="binding site" evidence="4">
    <location>
        <position position="133"/>
    </location>
    <ligand>
        <name>iron-sulfur cluster</name>
        <dbReference type="ChEBI" id="CHEBI:30408"/>
    </ligand>
</feature>
<keyword evidence="2 4" id="KW-0408">Iron</keyword>
<evidence type="ECO:0000256" key="3">
    <source>
        <dbReference type="ARBA" id="ARBA00023014"/>
    </source>
</evidence>
<evidence type="ECO:0000259" key="6">
    <source>
        <dbReference type="Pfam" id="PF01521"/>
    </source>
</evidence>
<dbReference type="GO" id="GO:0051539">
    <property type="term" value="F:4 iron, 4 sulfur cluster binding"/>
    <property type="evidence" value="ECO:0007669"/>
    <property type="project" value="TreeGrafter"/>
</dbReference>
<dbReference type="NCBIfam" id="NF010147">
    <property type="entry name" value="PRK13623.1"/>
    <property type="match status" value="1"/>
</dbReference>
<evidence type="ECO:0000256" key="4">
    <source>
        <dbReference type="HAMAP-Rule" id="MF_01380"/>
    </source>
</evidence>
<dbReference type="GO" id="GO:0051537">
    <property type="term" value="F:2 iron, 2 sulfur cluster binding"/>
    <property type="evidence" value="ECO:0007669"/>
    <property type="project" value="UniProtKB-ARBA"/>
</dbReference>
<feature type="binding site" evidence="4">
    <location>
        <position position="50"/>
    </location>
    <ligand>
        <name>iron-sulfur cluster</name>
        <dbReference type="ChEBI" id="CHEBI:30408"/>
    </ligand>
</feature>
<dbReference type="InterPro" id="IPR000361">
    <property type="entry name" value="ATAP_core_dom"/>
</dbReference>
<dbReference type="InterPro" id="IPR017870">
    <property type="entry name" value="FeS_cluster_insertion_CS"/>
</dbReference>
<dbReference type="PROSITE" id="PS01152">
    <property type="entry name" value="HESB"/>
    <property type="match status" value="1"/>
</dbReference>
<feature type="compositionally biased region" description="Acidic residues" evidence="5">
    <location>
        <begin position="71"/>
        <end position="81"/>
    </location>
</feature>
<reference evidence="7 8" key="1">
    <citation type="submission" date="2011-08" db="EMBL/GenBank/DDBJ databases">
        <title>The genome of the obligate endobacterium of an arbuscular mycorrhizal fungus reveals an interphylum network of nutritional interactions.</title>
        <authorList>
            <person name="Ghignone S."/>
            <person name="Salvioli A."/>
            <person name="Anca I."/>
            <person name="Lumini E."/>
            <person name="Ortu G."/>
            <person name="Petiti L."/>
            <person name="Cruveiller S."/>
            <person name="Bianciotto V."/>
            <person name="Piffanelli P."/>
            <person name="Lanfranco L."/>
            <person name="Bonfante P."/>
        </authorList>
    </citation>
    <scope>NUCLEOTIDE SEQUENCE [LARGE SCALE GENOMIC DNA]</scope>
    <source>
        <strain evidence="7 8">BEG34</strain>
    </source>
</reference>
<evidence type="ECO:0000256" key="5">
    <source>
        <dbReference type="SAM" id="MobiDB-lite"/>
    </source>
</evidence>
<name>G2JB11_9BURK</name>
<protein>
    <recommendedName>
        <fullName evidence="4">Putative iron-sulfur cluster insertion protein ErpA</fullName>
    </recommendedName>
</protein>
<dbReference type="PANTHER" id="PTHR43011">
    <property type="entry name" value="IRON-SULFUR CLUSTER ASSEMBLY 2 HOMOLOG, MITOCHONDRIAL"/>
    <property type="match status" value="1"/>
</dbReference>
<dbReference type="GO" id="GO:0016226">
    <property type="term" value="P:iron-sulfur cluster assembly"/>
    <property type="evidence" value="ECO:0007669"/>
    <property type="project" value="UniProtKB-UniRule"/>
</dbReference>
<keyword evidence="8" id="KW-1185">Reference proteome</keyword>
<dbReference type="AlphaFoldDB" id="G2JB11"/>
<dbReference type="Pfam" id="PF01521">
    <property type="entry name" value="Fe-S_biosyn"/>
    <property type="match status" value="1"/>
</dbReference>
<comment type="similarity">
    <text evidence="4">Belongs to the HesB/IscA family.</text>
</comment>
<evidence type="ECO:0000256" key="1">
    <source>
        <dbReference type="ARBA" id="ARBA00022723"/>
    </source>
</evidence>
<dbReference type="HAMAP" id="MF_01380">
    <property type="entry name" value="Fe_S_insert_ErpA"/>
    <property type="match status" value="1"/>
</dbReference>
<evidence type="ECO:0000313" key="8">
    <source>
        <dbReference type="Proteomes" id="UP000054051"/>
    </source>
</evidence>
<dbReference type="STRING" id="1070319.CAGGBEG34_340008"/>
<dbReference type="eggNOG" id="COG0316">
    <property type="taxonomic scope" value="Bacteria"/>
</dbReference>
<proteinExistence type="inferred from homology"/>
<dbReference type="InterPro" id="IPR023063">
    <property type="entry name" value="ErpA_proteobact"/>
</dbReference>
<dbReference type="NCBIfam" id="TIGR00049">
    <property type="entry name" value="iron-sulfur cluster assembly accessory protein"/>
    <property type="match status" value="1"/>
</dbReference>
<dbReference type="SUPFAM" id="SSF89360">
    <property type="entry name" value="HesB-like domain"/>
    <property type="match status" value="1"/>
</dbReference>
<organism evidence="7 8">
    <name type="scientific">Candidatus Glomeribacter gigasporarum BEG34</name>
    <dbReference type="NCBI Taxonomy" id="1070319"/>
    <lineage>
        <taxon>Bacteria</taxon>
        <taxon>Pseudomonadati</taxon>
        <taxon>Pseudomonadota</taxon>
        <taxon>Betaproteobacteria</taxon>
        <taxon>Burkholderiales</taxon>
        <taxon>Burkholderiaceae</taxon>
        <taxon>Candidatus Glomeribacter</taxon>
    </lineage>
</organism>
<evidence type="ECO:0000313" key="7">
    <source>
        <dbReference type="EMBL" id="CCD29963.1"/>
    </source>
</evidence>
<feature type="region of interest" description="Disordered" evidence="5">
    <location>
        <begin position="62"/>
        <end position="81"/>
    </location>
</feature>
<dbReference type="FunFam" id="2.60.300.12:FF:000002">
    <property type="entry name" value="Iron-sulfur cluster insertion protein ErpA"/>
    <property type="match status" value="1"/>
</dbReference>
<comment type="subunit">
    <text evidence="4">Homodimer.</text>
</comment>
<dbReference type="GO" id="GO:0005506">
    <property type="term" value="F:iron ion binding"/>
    <property type="evidence" value="ECO:0007669"/>
    <property type="project" value="UniProtKB-UniRule"/>
</dbReference>
<dbReference type="RefSeq" id="WP_006683058.1">
    <property type="nucleotide sequence ID" value="NZ_CAFB01000052.1"/>
</dbReference>
<dbReference type="Proteomes" id="UP000054051">
    <property type="component" value="Unassembled WGS sequence"/>
</dbReference>
<dbReference type="OrthoDB" id="9801228at2"/>
<dbReference type="PANTHER" id="PTHR43011:SF1">
    <property type="entry name" value="IRON-SULFUR CLUSTER ASSEMBLY 2 HOMOLOG, MITOCHONDRIAL"/>
    <property type="match status" value="1"/>
</dbReference>
<dbReference type="Gene3D" id="2.60.300.12">
    <property type="entry name" value="HesB-like domain"/>
    <property type="match status" value="1"/>
</dbReference>
<accession>G2JB11</accession>
<comment type="function">
    <text evidence="4">Required for insertion of 4Fe-4S clusters.</text>
</comment>
<feature type="domain" description="Core" evidence="6">
    <location>
        <begin position="17"/>
        <end position="134"/>
    </location>
</feature>
<evidence type="ECO:0000256" key="2">
    <source>
        <dbReference type="ARBA" id="ARBA00023004"/>
    </source>
</evidence>